<dbReference type="EMBL" id="RSCD01000007">
    <property type="protein sequence ID" value="RSH91676.1"/>
    <property type="molecule type" value="Genomic_DNA"/>
</dbReference>
<organism evidence="2 3">
    <name type="scientific">Saitozyma podzolica</name>
    <dbReference type="NCBI Taxonomy" id="1890683"/>
    <lineage>
        <taxon>Eukaryota</taxon>
        <taxon>Fungi</taxon>
        <taxon>Dikarya</taxon>
        <taxon>Basidiomycota</taxon>
        <taxon>Agaricomycotina</taxon>
        <taxon>Tremellomycetes</taxon>
        <taxon>Tremellales</taxon>
        <taxon>Trimorphomycetaceae</taxon>
        <taxon>Saitozyma</taxon>
    </lineage>
</organism>
<accession>A0A427YKT1</accession>
<evidence type="ECO:0000313" key="2">
    <source>
        <dbReference type="EMBL" id="RSH91676.1"/>
    </source>
</evidence>
<proteinExistence type="predicted"/>
<name>A0A427YKT1_9TREE</name>
<evidence type="ECO:0008006" key="4">
    <source>
        <dbReference type="Google" id="ProtNLM"/>
    </source>
</evidence>
<keyword evidence="3" id="KW-1185">Reference proteome</keyword>
<feature type="region of interest" description="Disordered" evidence="1">
    <location>
        <begin position="25"/>
        <end position="55"/>
    </location>
</feature>
<gene>
    <name evidence="2" type="ORF">EHS25_009045</name>
</gene>
<dbReference type="SUPFAM" id="SSF52266">
    <property type="entry name" value="SGNH hydrolase"/>
    <property type="match status" value="1"/>
</dbReference>
<dbReference type="Proteomes" id="UP000279259">
    <property type="component" value="Unassembled WGS sequence"/>
</dbReference>
<dbReference type="InterPro" id="IPR036514">
    <property type="entry name" value="SGNH_hydro_sf"/>
</dbReference>
<dbReference type="CDD" id="cd00229">
    <property type="entry name" value="SGNH_hydrolase"/>
    <property type="match status" value="1"/>
</dbReference>
<comment type="caution">
    <text evidence="2">The sequence shown here is derived from an EMBL/GenBank/DDBJ whole genome shotgun (WGS) entry which is preliminary data.</text>
</comment>
<feature type="compositionally biased region" description="Low complexity" evidence="1">
    <location>
        <begin position="37"/>
        <end position="48"/>
    </location>
</feature>
<sequence length="591" mass="64791">MVRRDSHELSPFPSHSELSELHDPLLSQAGPSRHTTSSSPIASASASAGRRRSSRRNSTFGVVAKRFWKPLVALSLPPLLLFLYAVVHPHVPGLPPLPKVSVHYGSTGAGSAAGSGIEAVYEEAQVRRCTCGDTDEGRRQCEVYGVEGLERSRLVKGTGARVRRMLLRGREGHKLKIGVLGGSVSACHGLHPSPSFPQGDPEGPGCYTTVVKQWFQSTFPGVEHEFMNGAIGGMDSSYYAFCGTHHIALDTDLIILEFDVNDQTDIIYQSYFDQLLRVLLEFKSQPAVVILGAWSPQVAQDQGYGDPQIVHLPIAHYYDIPYISLKRMMYNHYLRYPQSTAKSFFQPDHLHPNARGHRVLADLLIAYFESELCLLSFYGLPVVPSHLVTLATPEPFSSLVDIPFPLDTLHLVDPVTAPEGWEKTFDLAPLSRLTSESRHFVLPTTPYGVPPVGLFTPLRDVLDPTRPDPKDGAHVLELVQPRMFCADANDAANPMKPTTHQGWEPFVWNGEKHFWVSNTVGARIRVEIKVNEGSGRSAYMAGILDSVAGGGAGCATVPSRQGLVSKAAEADRFAIAQIESNHVAFEPVDPR</sequence>
<evidence type="ECO:0000313" key="3">
    <source>
        <dbReference type="Proteomes" id="UP000279259"/>
    </source>
</evidence>
<reference evidence="2 3" key="1">
    <citation type="submission" date="2018-11" db="EMBL/GenBank/DDBJ databases">
        <title>Genome sequence of Saitozyma podzolica DSM 27192.</title>
        <authorList>
            <person name="Aliyu H."/>
            <person name="Gorte O."/>
            <person name="Ochsenreither K."/>
        </authorList>
    </citation>
    <scope>NUCLEOTIDE SEQUENCE [LARGE SCALE GENOMIC DNA]</scope>
    <source>
        <strain evidence="2 3">DSM 27192</strain>
    </source>
</reference>
<protein>
    <recommendedName>
        <fullName evidence="4">SGNH hydrolase-type esterase domain-containing protein</fullName>
    </recommendedName>
</protein>
<evidence type="ECO:0000256" key="1">
    <source>
        <dbReference type="SAM" id="MobiDB-lite"/>
    </source>
</evidence>
<dbReference type="OrthoDB" id="544608at2759"/>
<dbReference type="PANTHER" id="PTHR34407:SF1">
    <property type="entry name" value="SGNH HYDROLASE-TYPE ESTERASE DOMAIN-CONTAINING PROTEIN"/>
    <property type="match status" value="1"/>
</dbReference>
<dbReference type="AlphaFoldDB" id="A0A427YKT1"/>
<dbReference type="PANTHER" id="PTHR34407">
    <property type="entry name" value="EXPRESSED PROTEIN"/>
    <property type="match status" value="1"/>
</dbReference>
<dbReference type="Gene3D" id="3.40.50.1110">
    <property type="entry name" value="SGNH hydrolase"/>
    <property type="match status" value="1"/>
</dbReference>